<evidence type="ECO:0000259" key="2">
    <source>
        <dbReference type="Pfam" id="PF00078"/>
    </source>
</evidence>
<sequence>MTYSTNFKVLVISKIELRSGYHQLRVRDSDIPKTTFRTRYGHYEFVVMSFGLTNALAAFMDLMNRVFMQYLDLFVIVFIDDILIYSRNEEEHKELNLRQRRWLEFLKHYDMSVHYHPGKVNVVAYALSRLSMGSVAHIKEERNELAKDVHMLACLRVCLMSITNGGVTVQNGSESSLVAEVKEKQDSDLKGLDTQVNLSTTFHPQMDGQTERTI</sequence>
<dbReference type="Proteomes" id="UP001234989">
    <property type="component" value="Chromosome 9"/>
</dbReference>
<dbReference type="Gene3D" id="3.30.70.270">
    <property type="match status" value="1"/>
</dbReference>
<evidence type="ECO:0000313" key="3">
    <source>
        <dbReference type="EMBL" id="WMV46305.1"/>
    </source>
</evidence>
<dbReference type="EMBL" id="CP133620">
    <property type="protein sequence ID" value="WMV46305.1"/>
    <property type="molecule type" value="Genomic_DNA"/>
</dbReference>
<dbReference type="PANTHER" id="PTHR24559:SF444">
    <property type="entry name" value="REVERSE TRANSCRIPTASE DOMAIN-CONTAINING PROTEIN"/>
    <property type="match status" value="1"/>
</dbReference>
<name>A0AAF0UIE6_SOLVR</name>
<feature type="domain" description="Reverse transcriptase" evidence="2">
    <location>
        <begin position="10"/>
        <end position="104"/>
    </location>
</feature>
<accession>A0AAF0UIE6</accession>
<evidence type="ECO:0000256" key="1">
    <source>
        <dbReference type="SAM" id="Phobius"/>
    </source>
</evidence>
<organism evidence="3 4">
    <name type="scientific">Solanum verrucosum</name>
    <dbReference type="NCBI Taxonomy" id="315347"/>
    <lineage>
        <taxon>Eukaryota</taxon>
        <taxon>Viridiplantae</taxon>
        <taxon>Streptophyta</taxon>
        <taxon>Embryophyta</taxon>
        <taxon>Tracheophyta</taxon>
        <taxon>Spermatophyta</taxon>
        <taxon>Magnoliopsida</taxon>
        <taxon>eudicotyledons</taxon>
        <taxon>Gunneridae</taxon>
        <taxon>Pentapetalae</taxon>
        <taxon>asterids</taxon>
        <taxon>lamiids</taxon>
        <taxon>Solanales</taxon>
        <taxon>Solanaceae</taxon>
        <taxon>Solanoideae</taxon>
        <taxon>Solaneae</taxon>
        <taxon>Solanum</taxon>
    </lineage>
</organism>
<evidence type="ECO:0000313" key="4">
    <source>
        <dbReference type="Proteomes" id="UP001234989"/>
    </source>
</evidence>
<keyword evidence="1" id="KW-0812">Transmembrane</keyword>
<dbReference type="AlphaFoldDB" id="A0AAF0UIE6"/>
<dbReference type="InterPro" id="IPR053134">
    <property type="entry name" value="RNA-dir_DNA_polymerase"/>
</dbReference>
<proteinExistence type="predicted"/>
<keyword evidence="1" id="KW-0472">Membrane</keyword>
<dbReference type="InterPro" id="IPR043502">
    <property type="entry name" value="DNA/RNA_pol_sf"/>
</dbReference>
<dbReference type="InterPro" id="IPR043128">
    <property type="entry name" value="Rev_trsase/Diguanyl_cyclase"/>
</dbReference>
<dbReference type="Gene3D" id="3.10.10.10">
    <property type="entry name" value="HIV Type 1 Reverse Transcriptase, subunit A, domain 1"/>
    <property type="match status" value="1"/>
</dbReference>
<keyword evidence="1" id="KW-1133">Transmembrane helix</keyword>
<dbReference type="PANTHER" id="PTHR24559">
    <property type="entry name" value="TRANSPOSON TY3-I GAG-POL POLYPROTEIN"/>
    <property type="match status" value="1"/>
</dbReference>
<feature type="transmembrane region" description="Helical" evidence="1">
    <location>
        <begin position="43"/>
        <end position="60"/>
    </location>
</feature>
<reference evidence="3" key="1">
    <citation type="submission" date="2023-08" db="EMBL/GenBank/DDBJ databases">
        <title>A de novo genome assembly of Solanum verrucosum Schlechtendal, a Mexican diploid species geographically isolated from the other diploid A-genome species in potato relatives.</title>
        <authorList>
            <person name="Hosaka K."/>
        </authorList>
    </citation>
    <scope>NUCLEOTIDE SEQUENCE</scope>
    <source>
        <tissue evidence="3">Young leaves</tissue>
    </source>
</reference>
<dbReference type="CDD" id="cd01647">
    <property type="entry name" value="RT_LTR"/>
    <property type="match status" value="1"/>
</dbReference>
<protein>
    <recommendedName>
        <fullName evidence="2">Reverse transcriptase domain-containing protein</fullName>
    </recommendedName>
</protein>
<gene>
    <name evidence="3" type="ORF">MTR67_039690</name>
</gene>
<dbReference type="SUPFAM" id="SSF56672">
    <property type="entry name" value="DNA/RNA polymerases"/>
    <property type="match status" value="1"/>
</dbReference>
<dbReference type="InterPro" id="IPR000477">
    <property type="entry name" value="RT_dom"/>
</dbReference>
<dbReference type="Pfam" id="PF00078">
    <property type="entry name" value="RVT_1"/>
    <property type="match status" value="1"/>
</dbReference>
<keyword evidence="4" id="KW-1185">Reference proteome</keyword>